<evidence type="ECO:0000313" key="3">
    <source>
        <dbReference type="Proteomes" id="UP000272942"/>
    </source>
</evidence>
<dbReference type="Proteomes" id="UP000272942">
    <property type="component" value="Unassembled WGS sequence"/>
</dbReference>
<dbReference type="PROSITE" id="PS51335">
    <property type="entry name" value="ELMO"/>
    <property type="match status" value="1"/>
</dbReference>
<protein>
    <submittedName>
        <fullName evidence="4">ELMO domain-containing protein</fullName>
    </submittedName>
</protein>
<evidence type="ECO:0000259" key="1">
    <source>
        <dbReference type="PROSITE" id="PS51335"/>
    </source>
</evidence>
<feature type="domain" description="ELMO" evidence="1">
    <location>
        <begin position="189"/>
        <end position="342"/>
    </location>
</feature>
<dbReference type="EMBL" id="UZAN01050102">
    <property type="protein sequence ID" value="VDP87972.1"/>
    <property type="molecule type" value="Genomic_DNA"/>
</dbReference>
<reference evidence="2 3" key="2">
    <citation type="submission" date="2018-11" db="EMBL/GenBank/DDBJ databases">
        <authorList>
            <consortium name="Pathogen Informatics"/>
        </authorList>
    </citation>
    <scope>NUCLEOTIDE SEQUENCE [LARGE SCALE GENOMIC DNA]</scope>
    <source>
        <strain evidence="2 3">Egypt</strain>
    </source>
</reference>
<gene>
    <name evidence="2" type="ORF">ECPE_LOCUS11034</name>
</gene>
<organism evidence="4">
    <name type="scientific">Echinostoma caproni</name>
    <dbReference type="NCBI Taxonomy" id="27848"/>
    <lineage>
        <taxon>Eukaryota</taxon>
        <taxon>Metazoa</taxon>
        <taxon>Spiralia</taxon>
        <taxon>Lophotrochozoa</taxon>
        <taxon>Platyhelminthes</taxon>
        <taxon>Trematoda</taxon>
        <taxon>Digenea</taxon>
        <taxon>Plagiorchiida</taxon>
        <taxon>Echinostomata</taxon>
        <taxon>Echinostomatoidea</taxon>
        <taxon>Echinostomatidae</taxon>
        <taxon>Echinostoma</taxon>
    </lineage>
</organism>
<evidence type="ECO:0000313" key="2">
    <source>
        <dbReference type="EMBL" id="VDP87972.1"/>
    </source>
</evidence>
<proteinExistence type="predicted"/>
<dbReference type="PANTHER" id="PTHR12771">
    <property type="entry name" value="ENGULFMENT AND CELL MOTILITY"/>
    <property type="match status" value="1"/>
</dbReference>
<reference evidence="4" key="1">
    <citation type="submission" date="2016-06" db="UniProtKB">
        <authorList>
            <consortium name="WormBaseParasite"/>
        </authorList>
    </citation>
    <scope>IDENTIFICATION</scope>
</reference>
<sequence>MPCLLQDTCDEWNSVPVFQLVAGHEFRAKAGTKPVPDSPKVDEYSRSVDVCGDVPISSANGTITNIAIKTAHSSPSTPVQNAAKILTVLPVPLTAVIPYGGRNITTKKKNFNPTYCDCITFEQCISHLSSLEQKMHTEPRKRKKSATWKNNWLMRILFGPPQLERRYLEQREFIHTLSSTACQPLSDRLHGSMLYTVFKRLTGSSAQLSQGDHWKLIGFQGTDPATDFRGAGLLALLCLVFLVSELVQFDRIKRLFRLSIDPVQNFPFACVGINITSILLETLWEDRLNRLIHARRNVLDTFMLLYCALLFKLGDIWLEQKCTICDMHTTLKQLQQLINRNPEALLKWIESFEGNTN</sequence>
<dbReference type="WBParaSite" id="ECPE_0001106801-mRNA-1">
    <property type="protein sequence ID" value="ECPE_0001106801-mRNA-1"/>
    <property type="gene ID" value="ECPE_0001106801"/>
</dbReference>
<dbReference type="Pfam" id="PF04727">
    <property type="entry name" value="ELMO_CED12"/>
    <property type="match status" value="1"/>
</dbReference>
<dbReference type="InterPro" id="IPR050868">
    <property type="entry name" value="ELMO_domain-containing"/>
</dbReference>
<keyword evidence="3" id="KW-1185">Reference proteome</keyword>
<dbReference type="AlphaFoldDB" id="A0A183AVP9"/>
<evidence type="ECO:0000313" key="4">
    <source>
        <dbReference type="WBParaSite" id="ECPE_0001106801-mRNA-1"/>
    </source>
</evidence>
<dbReference type="OrthoDB" id="266227at2759"/>
<dbReference type="PANTHER" id="PTHR12771:SF2">
    <property type="entry name" value="ELMO DOMAIN-CONTAINING PROTEIN 3"/>
    <property type="match status" value="1"/>
</dbReference>
<accession>A0A183AVP9</accession>
<name>A0A183AVP9_9TREM</name>
<dbReference type="InterPro" id="IPR006816">
    <property type="entry name" value="ELMO_dom"/>
</dbReference>